<dbReference type="VEuPathDB" id="FungiDB:H310_14152"/>
<name>A0A024TAG2_9STRA</name>
<proteinExistence type="predicted"/>
<protein>
    <recommendedName>
        <fullName evidence="2">Myb-like domain-containing protein</fullName>
    </recommendedName>
</protein>
<evidence type="ECO:0008006" key="2">
    <source>
        <dbReference type="Google" id="ProtNLM"/>
    </source>
</evidence>
<dbReference type="EMBL" id="KI914013">
    <property type="protein sequence ID" value="ETV91140.1"/>
    <property type="molecule type" value="Genomic_DNA"/>
</dbReference>
<dbReference type="PANTHER" id="PTHR37558:SF1">
    <property type="entry name" value="HTH CENPB-TYPE DOMAIN-CONTAINING PROTEIN"/>
    <property type="match status" value="1"/>
</dbReference>
<evidence type="ECO:0000313" key="1">
    <source>
        <dbReference type="EMBL" id="ETV91140.1"/>
    </source>
</evidence>
<dbReference type="RefSeq" id="XP_008880171.1">
    <property type="nucleotide sequence ID" value="XM_008881949.1"/>
</dbReference>
<gene>
    <name evidence="1" type="ORF">H310_14152</name>
</gene>
<accession>A0A024TAG2</accession>
<reference evidence="1" key="1">
    <citation type="submission" date="2013-12" db="EMBL/GenBank/DDBJ databases">
        <title>The Genome Sequence of Aphanomyces invadans NJM9701.</title>
        <authorList>
            <consortium name="The Broad Institute Genomics Platform"/>
            <person name="Russ C."/>
            <person name="Tyler B."/>
            <person name="van West P."/>
            <person name="Dieguez-Uribeondo J."/>
            <person name="Young S.K."/>
            <person name="Zeng Q."/>
            <person name="Gargeya S."/>
            <person name="Fitzgerald M."/>
            <person name="Abouelleil A."/>
            <person name="Alvarado L."/>
            <person name="Chapman S.B."/>
            <person name="Gainer-Dewar J."/>
            <person name="Goldberg J."/>
            <person name="Griggs A."/>
            <person name="Gujja S."/>
            <person name="Hansen M."/>
            <person name="Howarth C."/>
            <person name="Imamovic A."/>
            <person name="Ireland A."/>
            <person name="Larimer J."/>
            <person name="McCowan C."/>
            <person name="Murphy C."/>
            <person name="Pearson M."/>
            <person name="Poon T.W."/>
            <person name="Priest M."/>
            <person name="Roberts A."/>
            <person name="Saif S."/>
            <person name="Shea T."/>
            <person name="Sykes S."/>
            <person name="Wortman J."/>
            <person name="Nusbaum C."/>
            <person name="Birren B."/>
        </authorList>
    </citation>
    <scope>NUCLEOTIDE SEQUENCE [LARGE SCALE GENOMIC DNA]</scope>
    <source>
        <strain evidence="1">NJM9701</strain>
    </source>
</reference>
<organism evidence="1">
    <name type="scientific">Aphanomyces invadans</name>
    <dbReference type="NCBI Taxonomy" id="157072"/>
    <lineage>
        <taxon>Eukaryota</taxon>
        <taxon>Sar</taxon>
        <taxon>Stramenopiles</taxon>
        <taxon>Oomycota</taxon>
        <taxon>Saprolegniomycetes</taxon>
        <taxon>Saprolegniales</taxon>
        <taxon>Verrucalvaceae</taxon>
        <taxon>Aphanomyces</taxon>
    </lineage>
</organism>
<dbReference type="AlphaFoldDB" id="A0A024TAG2"/>
<sequence>MSAPPKRRNYTDEEEDLMLLRQVSADMPFLARRGLIMDKWAAVAEKLAATDDFGRPDFDAKKANNRFNALAEAHRKGNHLSSRRRGATNC</sequence>
<dbReference type="OrthoDB" id="117095at2759"/>
<dbReference type="GeneID" id="20091202"/>
<dbReference type="PANTHER" id="PTHR37558">
    <property type="entry name" value="HTH CENPB-TYPE DOMAIN-CONTAINING PROTEIN"/>
    <property type="match status" value="1"/>
</dbReference>